<sequence length="125" mass="13785">MTSANKAKGARWELDIVRYLAAVFGRKVRRPHAEGFEDVGDIHVSPFCLQAKNYADVGTALRVGVAGAELQAARAEEKYGVAVIKRRGKGAADAYVAMSLAAFRDLVEEYHALAEDAWKYRELSR</sequence>
<reference evidence="2 3" key="1">
    <citation type="submission" date="2020-05" db="EMBL/GenBank/DDBJ databases">
        <title>Genome sequence of Kribbella sandramycini ATCC 39419.</title>
        <authorList>
            <person name="Maclea K.S."/>
            <person name="Fair J.L."/>
        </authorList>
    </citation>
    <scope>NUCLEOTIDE SEQUENCE [LARGE SCALE GENOMIC DNA]</scope>
    <source>
        <strain evidence="2 3">ATCC 39419</strain>
    </source>
</reference>
<evidence type="ECO:0000313" key="2">
    <source>
        <dbReference type="EMBL" id="NOL45875.1"/>
    </source>
</evidence>
<evidence type="ECO:0000313" key="3">
    <source>
        <dbReference type="Proteomes" id="UP000534306"/>
    </source>
</evidence>
<reference evidence="1 4" key="2">
    <citation type="submission" date="2020-08" db="EMBL/GenBank/DDBJ databases">
        <title>Sequencing the genomes of 1000 actinobacteria strains.</title>
        <authorList>
            <person name="Klenk H.-P."/>
        </authorList>
    </citation>
    <scope>NUCLEOTIDE SEQUENCE [LARGE SCALE GENOMIC DNA]</scope>
    <source>
        <strain evidence="1 4">DSM 15626</strain>
    </source>
</reference>
<dbReference type="RefSeq" id="WP_171679174.1">
    <property type="nucleotide sequence ID" value="NZ_BAAAGT010000022.1"/>
</dbReference>
<dbReference type="AlphaFoldDB" id="A0A7Y4P574"/>
<evidence type="ECO:0008006" key="5">
    <source>
        <dbReference type="Google" id="ProtNLM"/>
    </source>
</evidence>
<dbReference type="EMBL" id="JACHKF010000001">
    <property type="protein sequence ID" value="MBB6564414.1"/>
    <property type="molecule type" value="Genomic_DNA"/>
</dbReference>
<evidence type="ECO:0000313" key="4">
    <source>
        <dbReference type="Proteomes" id="UP000553957"/>
    </source>
</evidence>
<organism evidence="2 3">
    <name type="scientific">Kribbella sandramycini</name>
    <dbReference type="NCBI Taxonomy" id="60450"/>
    <lineage>
        <taxon>Bacteria</taxon>
        <taxon>Bacillati</taxon>
        <taxon>Actinomycetota</taxon>
        <taxon>Actinomycetes</taxon>
        <taxon>Propionibacteriales</taxon>
        <taxon>Kribbellaceae</taxon>
        <taxon>Kribbella</taxon>
    </lineage>
</organism>
<protein>
    <recommendedName>
        <fullName evidence="5">Holliday junction resolvase</fullName>
    </recommendedName>
</protein>
<comment type="caution">
    <text evidence="2">The sequence shown here is derived from an EMBL/GenBank/DDBJ whole genome shotgun (WGS) entry which is preliminary data.</text>
</comment>
<evidence type="ECO:0000313" key="1">
    <source>
        <dbReference type="EMBL" id="MBB6564414.1"/>
    </source>
</evidence>
<name>A0A7Y4P574_9ACTN</name>
<dbReference type="EMBL" id="JABJRC010000018">
    <property type="protein sequence ID" value="NOL45875.1"/>
    <property type="molecule type" value="Genomic_DNA"/>
</dbReference>
<gene>
    <name evidence="1" type="ORF">HNR71_000051</name>
    <name evidence="2" type="ORF">HPO96_37085</name>
</gene>
<keyword evidence="3" id="KW-1185">Reference proteome</keyword>
<dbReference type="Proteomes" id="UP000553957">
    <property type="component" value="Unassembled WGS sequence"/>
</dbReference>
<accession>A0A7Y4P574</accession>
<proteinExistence type="predicted"/>
<dbReference type="Proteomes" id="UP000534306">
    <property type="component" value="Unassembled WGS sequence"/>
</dbReference>